<dbReference type="PROSITE" id="PS51257">
    <property type="entry name" value="PROKAR_LIPOPROTEIN"/>
    <property type="match status" value="1"/>
</dbReference>
<dbReference type="InterPro" id="IPR006059">
    <property type="entry name" value="SBP"/>
</dbReference>
<protein>
    <submittedName>
        <fullName evidence="1">Unannotated protein</fullName>
    </submittedName>
</protein>
<organism evidence="1">
    <name type="scientific">freshwater metagenome</name>
    <dbReference type="NCBI Taxonomy" id="449393"/>
    <lineage>
        <taxon>unclassified sequences</taxon>
        <taxon>metagenomes</taxon>
        <taxon>ecological metagenomes</taxon>
    </lineage>
</organism>
<dbReference type="SUPFAM" id="SSF53850">
    <property type="entry name" value="Periplasmic binding protein-like II"/>
    <property type="match status" value="1"/>
</dbReference>
<dbReference type="Gene3D" id="3.40.190.10">
    <property type="entry name" value="Periplasmic binding protein-like II"/>
    <property type="match status" value="2"/>
</dbReference>
<evidence type="ECO:0000313" key="1">
    <source>
        <dbReference type="EMBL" id="CAB4574004.1"/>
    </source>
</evidence>
<reference evidence="1" key="1">
    <citation type="submission" date="2020-05" db="EMBL/GenBank/DDBJ databases">
        <authorList>
            <person name="Chiriac C."/>
            <person name="Salcher M."/>
            <person name="Ghai R."/>
            <person name="Kavagutti S V."/>
        </authorList>
    </citation>
    <scope>NUCLEOTIDE SEQUENCE</scope>
</reference>
<dbReference type="EMBL" id="CAEZTM010000040">
    <property type="protein sequence ID" value="CAB4574004.1"/>
    <property type="molecule type" value="Genomic_DNA"/>
</dbReference>
<gene>
    <name evidence="1" type="ORF">UFOPK1684_00929</name>
</gene>
<sequence length="437" mass="46672">MSSYSRSFIALGAAATLVLSGCAAGATDDSDSTASESASEVITIKLLHWEVGGPEFWNASIAAFEAANPTIKVESEIVPFDRYNEVQGPYIASESGPDVMANNAGFELFDRRLAYVPIPEDVRAVGDELLTYAGTCLEFDPSQDCYGLPFSYQGNIMYYNKQVLTEAGLDPENPPATIQEFGEACDAIQAIGKTCQALGLTGVFPAYWNFPEVARNYLTEDDMRAVLRGDLPWTDPKMRSVLEGLANITANGWTNSSAPSISMLPDGADIFQSGEAGFAATIMSDAVNWKAFGETMGAENVGAMLYPAIESSAPLSGSFSGIEGSVYGVTTWSENQEAAFELVKWIGGVTHGQLWAELVGGQPLHKGVDTSVLPDSPALMQIQEIISKPTLHVGVLLSSQEADALARGWQEVALGQMTIDGWVEEMQKALEASPGKS</sequence>
<accession>A0A6J6EFL4</accession>
<dbReference type="PANTHER" id="PTHR43649:SF12">
    <property type="entry name" value="DIACETYLCHITOBIOSE BINDING PROTEIN DASA"/>
    <property type="match status" value="1"/>
</dbReference>
<name>A0A6J6EFL4_9ZZZZ</name>
<dbReference type="Pfam" id="PF13416">
    <property type="entry name" value="SBP_bac_8"/>
    <property type="match status" value="1"/>
</dbReference>
<dbReference type="PANTHER" id="PTHR43649">
    <property type="entry name" value="ARABINOSE-BINDING PROTEIN-RELATED"/>
    <property type="match status" value="1"/>
</dbReference>
<dbReference type="AlphaFoldDB" id="A0A6J6EFL4"/>
<dbReference type="InterPro" id="IPR050490">
    <property type="entry name" value="Bact_solute-bd_prot1"/>
</dbReference>
<proteinExistence type="predicted"/>